<dbReference type="CDD" id="cd00211">
    <property type="entry name" value="PTS_IIA_fru"/>
    <property type="match status" value="1"/>
</dbReference>
<organism evidence="4 5">
    <name type="scientific">Candidatus Auribacter fodinae</name>
    <dbReference type="NCBI Taxonomy" id="2093366"/>
    <lineage>
        <taxon>Bacteria</taxon>
        <taxon>Pseudomonadati</taxon>
        <taxon>Candidatus Auribacterota</taxon>
        <taxon>Candidatus Auribacteria</taxon>
        <taxon>Candidatus Auribacterales</taxon>
        <taxon>Candidatus Auribacteraceae</taxon>
        <taxon>Candidatus Auribacter</taxon>
    </lineage>
</organism>
<dbReference type="GO" id="GO:0005737">
    <property type="term" value="C:cytoplasm"/>
    <property type="evidence" value="ECO:0007669"/>
    <property type="project" value="UniProtKB-SubCell"/>
</dbReference>
<dbReference type="PANTHER" id="PTHR47738">
    <property type="entry name" value="PTS SYSTEM FRUCTOSE-LIKE EIIA COMPONENT-RELATED"/>
    <property type="match status" value="1"/>
</dbReference>
<sequence>MKMSQLLSPQLIQIGIDGSSKETVIQSLIAILENNGLVSDPEQAFLDVMDRELQQSTGLEKGLAVPHGKSTAVKKLVGALAVSKEGIDYASLDGEPSHLFFILIAPPNMAGPHVMALANIAQLARSEAFRSKLAAASSPEDAYRIIKEAEMGD</sequence>
<name>A0A3A4QXX0_9BACT</name>
<proteinExistence type="predicted"/>
<evidence type="ECO:0000256" key="1">
    <source>
        <dbReference type="ARBA" id="ARBA00004496"/>
    </source>
</evidence>
<dbReference type="GO" id="GO:0016740">
    <property type="term" value="F:transferase activity"/>
    <property type="evidence" value="ECO:0007669"/>
    <property type="project" value="UniProtKB-KW"/>
</dbReference>
<gene>
    <name evidence="4" type="ORF">C4541_09915</name>
</gene>
<dbReference type="Gene3D" id="3.40.930.10">
    <property type="entry name" value="Mannitol-specific EII, Chain A"/>
    <property type="match status" value="1"/>
</dbReference>
<keyword evidence="2" id="KW-0808">Transferase</keyword>
<evidence type="ECO:0000313" key="4">
    <source>
        <dbReference type="EMBL" id="RJP57579.1"/>
    </source>
</evidence>
<dbReference type="PROSITE" id="PS51094">
    <property type="entry name" value="PTS_EIIA_TYPE_2"/>
    <property type="match status" value="1"/>
</dbReference>
<dbReference type="PANTHER" id="PTHR47738:SF2">
    <property type="entry name" value="PTS SYSTEM FRUCTOSE-LIKE EIIA COMPONENT"/>
    <property type="match status" value="1"/>
</dbReference>
<dbReference type="EMBL" id="QZJZ01000078">
    <property type="protein sequence ID" value="RJP57579.1"/>
    <property type="molecule type" value="Genomic_DNA"/>
</dbReference>
<dbReference type="AlphaFoldDB" id="A0A3A4QXX0"/>
<dbReference type="InterPro" id="IPR051541">
    <property type="entry name" value="PTS_SugarTrans_NitroReg"/>
</dbReference>
<accession>A0A3A4QXX0</accession>
<comment type="caution">
    <text evidence="4">The sequence shown here is derived from an EMBL/GenBank/DDBJ whole genome shotgun (WGS) entry which is preliminary data.</text>
</comment>
<dbReference type="InterPro" id="IPR016152">
    <property type="entry name" value="PTrfase/Anion_transptr"/>
</dbReference>
<evidence type="ECO:0000256" key="2">
    <source>
        <dbReference type="ARBA" id="ARBA00022679"/>
    </source>
</evidence>
<dbReference type="Proteomes" id="UP000266426">
    <property type="component" value="Unassembled WGS sequence"/>
</dbReference>
<dbReference type="InterPro" id="IPR002178">
    <property type="entry name" value="PTS_EIIA_type-2_dom"/>
</dbReference>
<reference evidence="4 5" key="1">
    <citation type="journal article" date="2017" name="ISME J.">
        <title>Energy and carbon metabolisms in a deep terrestrial subsurface fluid microbial community.</title>
        <authorList>
            <person name="Momper L."/>
            <person name="Jungbluth S.P."/>
            <person name="Lee M.D."/>
            <person name="Amend J.P."/>
        </authorList>
    </citation>
    <scope>NUCLEOTIDE SEQUENCE [LARGE SCALE GENOMIC DNA]</scope>
    <source>
        <strain evidence="4">SURF_26</strain>
    </source>
</reference>
<feature type="domain" description="PTS EIIA type-2" evidence="3">
    <location>
        <begin position="5"/>
        <end position="149"/>
    </location>
</feature>
<evidence type="ECO:0000313" key="5">
    <source>
        <dbReference type="Proteomes" id="UP000266426"/>
    </source>
</evidence>
<keyword evidence="4" id="KW-0762">Sugar transport</keyword>
<comment type="subcellular location">
    <subcellularLocation>
        <location evidence="1">Cytoplasm</location>
    </subcellularLocation>
</comment>
<evidence type="ECO:0000259" key="3">
    <source>
        <dbReference type="PROSITE" id="PS51094"/>
    </source>
</evidence>
<dbReference type="SUPFAM" id="SSF55804">
    <property type="entry name" value="Phoshotransferase/anion transport protein"/>
    <property type="match status" value="1"/>
</dbReference>
<dbReference type="FunFam" id="3.40.930.10:FF:000009">
    <property type="entry name" value="PTS system, fructose specific IIABC component"/>
    <property type="match status" value="1"/>
</dbReference>
<keyword evidence="4" id="KW-0813">Transport</keyword>
<protein>
    <submittedName>
        <fullName evidence="4">PTS sugar transporter subunit IIA</fullName>
    </submittedName>
</protein>
<dbReference type="Pfam" id="PF00359">
    <property type="entry name" value="PTS_EIIA_2"/>
    <property type="match status" value="1"/>
</dbReference>